<keyword evidence="2 7" id="KW-0963">Cytoplasm</keyword>
<reference evidence="8" key="1">
    <citation type="submission" date="2020-08" db="EMBL/GenBank/DDBJ databases">
        <title>Genome public.</title>
        <authorList>
            <person name="Liu C."/>
            <person name="Sun Q."/>
        </authorList>
    </citation>
    <scope>NUCLEOTIDE SEQUENCE</scope>
    <source>
        <strain evidence="8">NSJ-52</strain>
    </source>
</reference>
<dbReference type="GO" id="GO:0005737">
    <property type="term" value="C:cytoplasm"/>
    <property type="evidence" value="ECO:0007669"/>
    <property type="project" value="UniProtKB-SubCell"/>
</dbReference>
<evidence type="ECO:0000256" key="2">
    <source>
        <dbReference type="ARBA" id="ARBA00022490"/>
    </source>
</evidence>
<dbReference type="Pfam" id="PF01791">
    <property type="entry name" value="DeoC"/>
    <property type="match status" value="1"/>
</dbReference>
<dbReference type="UniPathway" id="UPA00002">
    <property type="reaction ID" value="UER00468"/>
</dbReference>
<dbReference type="EMBL" id="JACOPQ010000019">
    <property type="protein sequence ID" value="MBC5738681.1"/>
    <property type="molecule type" value="Genomic_DNA"/>
</dbReference>
<dbReference type="GO" id="GO:0004139">
    <property type="term" value="F:deoxyribose-phosphate aldolase activity"/>
    <property type="evidence" value="ECO:0007669"/>
    <property type="project" value="UniProtKB-UniRule"/>
</dbReference>
<comment type="similarity">
    <text evidence="1 7">Belongs to the DeoC/FbaB aldolase family. DeoC type 1 subfamily.</text>
</comment>
<organism evidence="8 9">
    <name type="scientific">Lawsonibacter faecis</name>
    <dbReference type="NCBI Taxonomy" id="2763052"/>
    <lineage>
        <taxon>Bacteria</taxon>
        <taxon>Bacillati</taxon>
        <taxon>Bacillota</taxon>
        <taxon>Clostridia</taxon>
        <taxon>Eubacteriales</taxon>
        <taxon>Oscillospiraceae</taxon>
        <taxon>Lawsonibacter</taxon>
    </lineage>
</organism>
<comment type="pathway">
    <text evidence="7">Carbohydrate degradation; 2-deoxy-D-ribose 1-phosphate degradation; D-glyceraldehyde 3-phosphate and acetaldehyde from 2-deoxy-alpha-D-ribose 1-phosphate: step 2/2.</text>
</comment>
<dbReference type="HAMAP" id="MF_00114">
    <property type="entry name" value="DeoC_type1"/>
    <property type="match status" value="1"/>
</dbReference>
<comment type="catalytic activity">
    <reaction evidence="5 7">
        <text>2-deoxy-D-ribose 5-phosphate = D-glyceraldehyde 3-phosphate + acetaldehyde</text>
        <dbReference type="Rhea" id="RHEA:12821"/>
        <dbReference type="ChEBI" id="CHEBI:15343"/>
        <dbReference type="ChEBI" id="CHEBI:59776"/>
        <dbReference type="ChEBI" id="CHEBI:62877"/>
        <dbReference type="EC" id="4.1.2.4"/>
    </reaction>
</comment>
<dbReference type="PIRSF" id="PIRSF001357">
    <property type="entry name" value="DeoC"/>
    <property type="match status" value="1"/>
</dbReference>
<comment type="function">
    <text evidence="6 7">Catalyzes a reversible aldol reaction between acetaldehyde and D-glyceraldehyde 3-phosphate to generate 2-deoxy-D-ribose 5-phosphate.</text>
</comment>
<dbReference type="Proteomes" id="UP000607645">
    <property type="component" value="Unassembled WGS sequence"/>
</dbReference>
<dbReference type="GO" id="GO:0009264">
    <property type="term" value="P:deoxyribonucleotide catabolic process"/>
    <property type="evidence" value="ECO:0007669"/>
    <property type="project" value="UniProtKB-UniRule"/>
</dbReference>
<proteinExistence type="inferred from homology"/>
<dbReference type="InterPro" id="IPR011343">
    <property type="entry name" value="DeoC"/>
</dbReference>
<evidence type="ECO:0000256" key="3">
    <source>
        <dbReference type="ARBA" id="ARBA00023239"/>
    </source>
</evidence>
<dbReference type="InterPro" id="IPR013785">
    <property type="entry name" value="Aldolase_TIM"/>
</dbReference>
<dbReference type="InterPro" id="IPR028581">
    <property type="entry name" value="DeoC_typeI"/>
</dbReference>
<dbReference type="GO" id="GO:0006018">
    <property type="term" value="P:2-deoxyribose 1-phosphate catabolic process"/>
    <property type="evidence" value="ECO:0007669"/>
    <property type="project" value="UniProtKB-UniRule"/>
</dbReference>
<name>A0A8J6MES2_9FIRM</name>
<evidence type="ECO:0000256" key="1">
    <source>
        <dbReference type="ARBA" id="ARBA00010936"/>
    </source>
</evidence>
<comment type="caution">
    <text evidence="8">The sequence shown here is derived from an EMBL/GenBank/DDBJ whole genome shotgun (WGS) entry which is preliminary data.</text>
</comment>
<dbReference type="CDD" id="cd00959">
    <property type="entry name" value="DeoC"/>
    <property type="match status" value="1"/>
</dbReference>
<evidence type="ECO:0000256" key="5">
    <source>
        <dbReference type="ARBA" id="ARBA00048791"/>
    </source>
</evidence>
<dbReference type="FunFam" id="3.20.20.70:FF:000044">
    <property type="entry name" value="Deoxyribose-phosphate aldolase"/>
    <property type="match status" value="1"/>
</dbReference>
<dbReference type="NCBIfam" id="TIGR00126">
    <property type="entry name" value="deoC"/>
    <property type="match status" value="1"/>
</dbReference>
<dbReference type="SMART" id="SM01133">
    <property type="entry name" value="DeoC"/>
    <property type="match status" value="1"/>
</dbReference>
<feature type="active site" description="Schiff-base intermediate with acetaldehyde" evidence="7">
    <location>
        <position position="159"/>
    </location>
</feature>
<dbReference type="PANTHER" id="PTHR10889">
    <property type="entry name" value="DEOXYRIBOSE-PHOSPHATE ALDOLASE"/>
    <property type="match status" value="1"/>
</dbReference>
<evidence type="ECO:0000256" key="7">
    <source>
        <dbReference type="HAMAP-Rule" id="MF_00114"/>
    </source>
</evidence>
<feature type="active site" description="Proton donor/acceptor" evidence="7">
    <location>
        <position position="188"/>
    </location>
</feature>
<dbReference type="SUPFAM" id="SSF51569">
    <property type="entry name" value="Aldolase"/>
    <property type="match status" value="1"/>
</dbReference>
<accession>A0A8J6MES2</accession>
<keyword evidence="9" id="KW-1185">Reference proteome</keyword>
<gene>
    <name evidence="7 8" type="primary">deoC</name>
    <name evidence="8" type="ORF">H8S62_16845</name>
</gene>
<dbReference type="AlphaFoldDB" id="A0A8J6MES2"/>
<evidence type="ECO:0000313" key="9">
    <source>
        <dbReference type="Proteomes" id="UP000607645"/>
    </source>
</evidence>
<dbReference type="EC" id="4.1.2.4" evidence="7"/>
<feature type="active site" description="Proton donor/acceptor" evidence="7">
    <location>
        <position position="96"/>
    </location>
</feature>
<evidence type="ECO:0000256" key="4">
    <source>
        <dbReference type="ARBA" id="ARBA00023270"/>
    </source>
</evidence>
<dbReference type="PANTHER" id="PTHR10889:SF1">
    <property type="entry name" value="DEOXYRIBOSE-PHOSPHATE ALDOLASE"/>
    <property type="match status" value="1"/>
</dbReference>
<dbReference type="Gene3D" id="3.20.20.70">
    <property type="entry name" value="Aldolase class I"/>
    <property type="match status" value="1"/>
</dbReference>
<evidence type="ECO:0000313" key="8">
    <source>
        <dbReference type="EMBL" id="MBC5738681.1"/>
    </source>
</evidence>
<sequence>MKKNIDPASLASYIDHTLLKPEATVADIEKICAEAREHCFASVCVNPSYIALVAKELSGTGVTPCCVVGFPFGTHTPEAKAAETAQAVAEGAREVDMVLNVGAAKSGDWDLVERDIAAVVKAAGGKAGVKVILETCLLTDEEKVKACQLSKKAGAAFVKTSTGYSSGGATAHDVALMRAAVGPDMGVKASGGVRTYEDAVAMIEAGASRLGASAGVKIIAGPSCGCCCEGKGY</sequence>
<keyword evidence="4 7" id="KW-0704">Schiff base</keyword>
<evidence type="ECO:0000256" key="6">
    <source>
        <dbReference type="ARBA" id="ARBA00056337"/>
    </source>
</evidence>
<protein>
    <recommendedName>
        <fullName evidence="7">Deoxyribose-phosphate aldolase</fullName>
        <shortName evidence="7">DERA</shortName>
        <ecNumber evidence="7">4.1.2.4</ecNumber>
    </recommendedName>
    <alternativeName>
        <fullName evidence="7">2-deoxy-D-ribose 5-phosphate aldolase</fullName>
    </alternativeName>
    <alternativeName>
        <fullName evidence="7">Phosphodeoxyriboaldolase</fullName>
        <shortName evidence="7">Deoxyriboaldolase</shortName>
    </alternativeName>
</protein>
<dbReference type="GO" id="GO:0016052">
    <property type="term" value="P:carbohydrate catabolic process"/>
    <property type="evidence" value="ECO:0007669"/>
    <property type="project" value="TreeGrafter"/>
</dbReference>
<keyword evidence="3 7" id="KW-0456">Lyase</keyword>
<dbReference type="InterPro" id="IPR002915">
    <property type="entry name" value="DeoC/FbaB/LacD_aldolase"/>
</dbReference>
<comment type="subcellular location">
    <subcellularLocation>
        <location evidence="7">Cytoplasm</location>
    </subcellularLocation>
</comment>